<proteinExistence type="predicted"/>
<comment type="caution">
    <text evidence="1">The sequence shown here is derived from an EMBL/GenBank/DDBJ whole genome shotgun (WGS) entry which is preliminary data.</text>
</comment>
<reference evidence="1 2" key="1">
    <citation type="submission" date="2013-05" db="EMBL/GenBank/DDBJ databases">
        <authorList>
            <person name="Harkins D.M."/>
            <person name="Durkin A.S."/>
            <person name="Brinkac L.M."/>
            <person name="Haft D.H."/>
            <person name="Selengut J.D."/>
            <person name="Sanka R."/>
            <person name="DePew J."/>
            <person name="Purushe J."/>
            <person name="Hartskeerl R.A."/>
            <person name="Ahmed A."/>
            <person name="van der Linden H."/>
            <person name="Goris M.G.A."/>
            <person name="Vinetz J.M."/>
            <person name="Sutton G.G."/>
            <person name="Nierman W.C."/>
            <person name="Fouts D.E."/>
        </authorList>
    </citation>
    <scope>NUCLEOTIDE SEQUENCE [LARGE SCALE GENOMIC DNA]</scope>
    <source>
        <strain evidence="1 2">CZ214</strain>
    </source>
</reference>
<organism evidence="1 2">
    <name type="scientific">Leptospira noguchii serovar Panama str. CZ214</name>
    <dbReference type="NCBI Taxonomy" id="1001595"/>
    <lineage>
        <taxon>Bacteria</taxon>
        <taxon>Pseudomonadati</taxon>
        <taxon>Spirochaetota</taxon>
        <taxon>Spirochaetia</taxon>
        <taxon>Leptospirales</taxon>
        <taxon>Leptospiraceae</taxon>
        <taxon>Leptospira</taxon>
    </lineage>
</organism>
<name>T0GVA8_9LEPT</name>
<dbReference type="EMBL" id="AKWY02000021">
    <property type="protein sequence ID" value="EQA71271.1"/>
    <property type="molecule type" value="Genomic_DNA"/>
</dbReference>
<dbReference type="Proteomes" id="UP000015442">
    <property type="component" value="Unassembled WGS sequence"/>
</dbReference>
<accession>T0GVA8</accession>
<evidence type="ECO:0000313" key="1">
    <source>
        <dbReference type="EMBL" id="EQA71271.1"/>
    </source>
</evidence>
<dbReference type="AlphaFoldDB" id="T0GVA8"/>
<protein>
    <submittedName>
        <fullName evidence="1">Uncharacterized protein</fullName>
    </submittedName>
</protein>
<evidence type="ECO:0000313" key="2">
    <source>
        <dbReference type="Proteomes" id="UP000015442"/>
    </source>
</evidence>
<gene>
    <name evidence="1" type="ORF">LEP1GSC059_2806</name>
</gene>
<sequence length="37" mass="4479">MIWGNSHILGVDRKIQIPNFFRKISYDRTRVSLKEFL</sequence>